<feature type="compositionally biased region" description="Polar residues" evidence="1">
    <location>
        <begin position="327"/>
        <end position="336"/>
    </location>
</feature>
<feature type="compositionally biased region" description="Low complexity" evidence="1">
    <location>
        <begin position="95"/>
        <end position="121"/>
    </location>
</feature>
<organism evidence="2 3">
    <name type="scientific">Streptomyces zingiberis</name>
    <dbReference type="NCBI Taxonomy" id="2053010"/>
    <lineage>
        <taxon>Bacteria</taxon>
        <taxon>Bacillati</taxon>
        <taxon>Actinomycetota</taxon>
        <taxon>Actinomycetes</taxon>
        <taxon>Kitasatosporales</taxon>
        <taxon>Streptomycetaceae</taxon>
        <taxon>Streptomyces</taxon>
    </lineage>
</organism>
<feature type="compositionally biased region" description="Basic and acidic residues" evidence="1">
    <location>
        <begin position="166"/>
        <end position="182"/>
    </location>
</feature>
<gene>
    <name evidence="2" type="ORF">HCK00_00720</name>
</gene>
<dbReference type="RefSeq" id="WP_168099743.1">
    <property type="nucleotide sequence ID" value="NZ_JAATEN010000001.1"/>
</dbReference>
<proteinExistence type="predicted"/>
<accession>A0ABX1BV37</accession>
<feature type="compositionally biased region" description="Low complexity" evidence="1">
    <location>
        <begin position="36"/>
        <end position="47"/>
    </location>
</feature>
<feature type="region of interest" description="Disordered" evidence="1">
    <location>
        <begin position="252"/>
        <end position="358"/>
    </location>
</feature>
<reference evidence="2 3" key="1">
    <citation type="submission" date="2020-03" db="EMBL/GenBank/DDBJ databases">
        <title>WGS of actinomycetes isolated from Thailand.</title>
        <authorList>
            <person name="Thawai C."/>
        </authorList>
    </citation>
    <scope>NUCLEOTIDE SEQUENCE [LARGE SCALE GENOMIC DNA]</scope>
    <source>
        <strain evidence="2 3">PLAI 1-29</strain>
    </source>
</reference>
<dbReference type="Proteomes" id="UP000695264">
    <property type="component" value="Unassembled WGS sequence"/>
</dbReference>
<dbReference type="EMBL" id="JAATEN010000001">
    <property type="protein sequence ID" value="NJP99123.1"/>
    <property type="molecule type" value="Genomic_DNA"/>
</dbReference>
<feature type="compositionally biased region" description="Basic and acidic residues" evidence="1">
    <location>
        <begin position="10"/>
        <end position="19"/>
    </location>
</feature>
<feature type="region of interest" description="Disordered" evidence="1">
    <location>
        <begin position="438"/>
        <end position="499"/>
    </location>
</feature>
<comment type="caution">
    <text evidence="2">The sequence shown here is derived from an EMBL/GenBank/DDBJ whole genome shotgun (WGS) entry which is preliminary data.</text>
</comment>
<feature type="compositionally biased region" description="Polar residues" evidence="1">
    <location>
        <begin position="472"/>
        <end position="496"/>
    </location>
</feature>
<evidence type="ECO:0000313" key="3">
    <source>
        <dbReference type="Proteomes" id="UP000695264"/>
    </source>
</evidence>
<evidence type="ECO:0000256" key="1">
    <source>
        <dbReference type="SAM" id="MobiDB-lite"/>
    </source>
</evidence>
<feature type="compositionally biased region" description="Gly residues" evidence="1">
    <location>
        <begin position="131"/>
        <end position="140"/>
    </location>
</feature>
<protein>
    <recommendedName>
        <fullName evidence="4">DUF4232 domain-containing protein</fullName>
    </recommendedName>
</protein>
<keyword evidence="3" id="KW-1185">Reference proteome</keyword>
<feature type="region of interest" description="Disordered" evidence="1">
    <location>
        <begin position="1"/>
        <end position="193"/>
    </location>
</feature>
<feature type="compositionally biased region" description="Basic and acidic residues" evidence="1">
    <location>
        <begin position="63"/>
        <end position="82"/>
    </location>
</feature>
<name>A0ABX1BV37_9ACTN</name>
<feature type="compositionally biased region" description="Polar residues" evidence="1">
    <location>
        <begin position="252"/>
        <end position="271"/>
    </location>
</feature>
<evidence type="ECO:0000313" key="2">
    <source>
        <dbReference type="EMBL" id="NJP99123.1"/>
    </source>
</evidence>
<feature type="compositionally biased region" description="Low complexity" evidence="1">
    <location>
        <begin position="141"/>
        <end position="155"/>
    </location>
</feature>
<evidence type="ECO:0008006" key="4">
    <source>
        <dbReference type="Google" id="ProtNLM"/>
    </source>
</evidence>
<feature type="compositionally biased region" description="Gly residues" evidence="1">
    <location>
        <begin position="453"/>
        <end position="465"/>
    </location>
</feature>
<sequence length="522" mass="51273">MKDLQQGADGPRRPDRSADTSRPGGPEPAGPPPDTVPADGPPEAAGEAEVRGAAEAEGAGEQPGERPGDQRDEASEVRELFSKLRPLLDGPGIVDGPAEADGSASAEGAAEADASASADGAGRAGEAGEAGEPGGSGACSGGPARSGGRAAPGGHPARGGSGNTEHTGKTEHTDSAGSDRRQTAGPDGAMDEQALRRLLHTVVDDLEPSRDALEQLRHAVPARRARKRQALVGAAAAVLLAGTAVPGLIHVTSSGGTSQDPSANAASSQHTAGEAEGPRSGPGDDKVAERHPGRVAEQEKDEKAAEDGGKGELSREGQGSTVGGTGATPSQGSMAASSPRCERAQLGGGTAAKGEPDAEGKIYGSFRVVNTSSTTCTVSGPGTVTAVHQGAAAPVPVIDHTLGNAATALPDPAAETRQLVLEPGQAYEVRFAWVPASGSGGCPSPGTSPDPGSGSGGSGGSGGEGEGTEGSQTLGQPTEDTTPETGSVELSYTPETGQPVAASTVITGVCSGTVYRTGVLAA</sequence>
<feature type="compositionally biased region" description="Pro residues" evidence="1">
    <location>
        <begin position="25"/>
        <end position="35"/>
    </location>
</feature>
<feature type="compositionally biased region" description="Basic and acidic residues" evidence="1">
    <location>
        <begin position="282"/>
        <end position="315"/>
    </location>
</feature>